<dbReference type="Gene3D" id="3.40.50.300">
    <property type="entry name" value="P-loop containing nucleotide triphosphate hydrolases"/>
    <property type="match status" value="1"/>
</dbReference>
<keyword evidence="7" id="KW-1185">Reference proteome</keyword>
<dbReference type="SMART" id="SM00382">
    <property type="entry name" value="AAA"/>
    <property type="match status" value="1"/>
</dbReference>
<dbReference type="SUPFAM" id="SSF52540">
    <property type="entry name" value="P-loop containing nucleoside triphosphate hydrolases"/>
    <property type="match status" value="1"/>
</dbReference>
<name>A0A1H3QJE7_9FIRM</name>
<keyword evidence="1" id="KW-0813">Transport</keyword>
<dbReference type="AlphaFoldDB" id="A0A1H3QJE7"/>
<dbReference type="GO" id="GO:0016887">
    <property type="term" value="F:ATP hydrolysis activity"/>
    <property type="evidence" value="ECO:0007669"/>
    <property type="project" value="InterPro"/>
</dbReference>
<evidence type="ECO:0000313" key="6">
    <source>
        <dbReference type="EMBL" id="SDZ13423.1"/>
    </source>
</evidence>
<evidence type="ECO:0000256" key="2">
    <source>
        <dbReference type="ARBA" id="ARBA00022741"/>
    </source>
</evidence>
<protein>
    <submittedName>
        <fullName evidence="6">Iron complex transport system ATP-binding protein</fullName>
    </submittedName>
</protein>
<dbReference type="PROSITE" id="PS00211">
    <property type="entry name" value="ABC_TRANSPORTER_1"/>
    <property type="match status" value="1"/>
</dbReference>
<sequence>MNTAVHIEKLTFKYDTDEVLKDIDIEIPKGSFVGILGPNGSGKTTLLKNICNILKPDNGKILINNKNVSNIKYKELAKIIAVVHQTSEIQFQFSVFDVVLMGRFPYLSRFQSEGKKDIEIAKEAMLSTGTWELRDKSINEISGGERQRVMIARALTQQPQILILDEPISHLDIKYQIGILDLCKKLNVENQITVIMTLHDINLAGRYSDYLILLDKGRIKVMDTPEKVLTQENISNVYDIEVDILKRNGDKTPYIIPI</sequence>
<dbReference type="PANTHER" id="PTHR42794:SF1">
    <property type="entry name" value="HEMIN IMPORT ATP-BINDING PROTEIN HMUV"/>
    <property type="match status" value="1"/>
</dbReference>
<dbReference type="STRING" id="415015.SAMN05660462_01956"/>
<accession>A0A1H3QJE7</accession>
<dbReference type="EMBL" id="FNQE01000021">
    <property type="protein sequence ID" value="SDZ13423.1"/>
    <property type="molecule type" value="Genomic_DNA"/>
</dbReference>
<keyword evidence="4" id="KW-1278">Translocase</keyword>
<evidence type="ECO:0000259" key="5">
    <source>
        <dbReference type="PROSITE" id="PS50893"/>
    </source>
</evidence>
<dbReference type="InterPro" id="IPR027417">
    <property type="entry name" value="P-loop_NTPase"/>
</dbReference>
<dbReference type="InterPro" id="IPR017871">
    <property type="entry name" value="ABC_transporter-like_CS"/>
</dbReference>
<dbReference type="CDD" id="cd03214">
    <property type="entry name" value="ABC_Iron-Siderophores_B12_Hemin"/>
    <property type="match status" value="1"/>
</dbReference>
<dbReference type="OrthoDB" id="9799337at2"/>
<proteinExistence type="predicted"/>
<organism evidence="6 7">
    <name type="scientific">Proteiniborus ethanoligenes</name>
    <dbReference type="NCBI Taxonomy" id="415015"/>
    <lineage>
        <taxon>Bacteria</taxon>
        <taxon>Bacillati</taxon>
        <taxon>Bacillota</taxon>
        <taxon>Clostridia</taxon>
        <taxon>Eubacteriales</taxon>
        <taxon>Proteiniborus</taxon>
    </lineage>
</organism>
<dbReference type="PANTHER" id="PTHR42794">
    <property type="entry name" value="HEMIN IMPORT ATP-BINDING PROTEIN HMUV"/>
    <property type="match status" value="1"/>
</dbReference>
<dbReference type="RefSeq" id="WP_091730487.1">
    <property type="nucleotide sequence ID" value="NZ_FNQE01000021.1"/>
</dbReference>
<dbReference type="PROSITE" id="PS50893">
    <property type="entry name" value="ABC_TRANSPORTER_2"/>
    <property type="match status" value="1"/>
</dbReference>
<dbReference type="InterPro" id="IPR003439">
    <property type="entry name" value="ABC_transporter-like_ATP-bd"/>
</dbReference>
<dbReference type="FunFam" id="3.40.50.300:FF:000134">
    <property type="entry name" value="Iron-enterobactin ABC transporter ATP-binding protein"/>
    <property type="match status" value="1"/>
</dbReference>
<keyword evidence="2" id="KW-0547">Nucleotide-binding</keyword>
<dbReference type="GO" id="GO:0005524">
    <property type="term" value="F:ATP binding"/>
    <property type="evidence" value="ECO:0007669"/>
    <property type="project" value="UniProtKB-KW"/>
</dbReference>
<dbReference type="InterPro" id="IPR003593">
    <property type="entry name" value="AAA+_ATPase"/>
</dbReference>
<evidence type="ECO:0000256" key="1">
    <source>
        <dbReference type="ARBA" id="ARBA00022448"/>
    </source>
</evidence>
<reference evidence="6 7" key="1">
    <citation type="submission" date="2016-10" db="EMBL/GenBank/DDBJ databases">
        <authorList>
            <person name="de Groot N.N."/>
        </authorList>
    </citation>
    <scope>NUCLEOTIDE SEQUENCE [LARGE SCALE GENOMIC DNA]</scope>
    <source>
        <strain evidence="6 7">DSM 21650</strain>
    </source>
</reference>
<dbReference type="Pfam" id="PF00005">
    <property type="entry name" value="ABC_tran"/>
    <property type="match status" value="1"/>
</dbReference>
<evidence type="ECO:0000256" key="4">
    <source>
        <dbReference type="ARBA" id="ARBA00022967"/>
    </source>
</evidence>
<gene>
    <name evidence="6" type="ORF">SAMN05660462_01956</name>
</gene>
<evidence type="ECO:0000313" key="7">
    <source>
        <dbReference type="Proteomes" id="UP000198625"/>
    </source>
</evidence>
<evidence type="ECO:0000256" key="3">
    <source>
        <dbReference type="ARBA" id="ARBA00022840"/>
    </source>
</evidence>
<dbReference type="Proteomes" id="UP000198625">
    <property type="component" value="Unassembled WGS sequence"/>
</dbReference>
<feature type="domain" description="ABC transporter" evidence="5">
    <location>
        <begin position="5"/>
        <end position="241"/>
    </location>
</feature>
<keyword evidence="3 6" id="KW-0067">ATP-binding</keyword>